<dbReference type="SUPFAM" id="SSF48452">
    <property type="entry name" value="TPR-like"/>
    <property type="match status" value="1"/>
</dbReference>
<name>A0ABU1EMC6_9FLAO</name>
<evidence type="ECO:0000256" key="4">
    <source>
        <dbReference type="SAM" id="Coils"/>
    </source>
</evidence>
<evidence type="ECO:0000256" key="3">
    <source>
        <dbReference type="ARBA" id="ARBA00023012"/>
    </source>
</evidence>
<dbReference type="Proteomes" id="UP001257234">
    <property type="component" value="Unassembled WGS sequence"/>
</dbReference>
<evidence type="ECO:0000256" key="5">
    <source>
        <dbReference type="SAM" id="Phobius"/>
    </source>
</evidence>
<keyword evidence="5" id="KW-0472">Membrane</keyword>
<evidence type="ECO:0000313" key="7">
    <source>
        <dbReference type="Proteomes" id="UP001257234"/>
    </source>
</evidence>
<dbReference type="PANTHER" id="PTHR24421">
    <property type="entry name" value="NITRATE/NITRITE SENSOR PROTEIN NARX-RELATED"/>
    <property type="match status" value="1"/>
</dbReference>
<comment type="caution">
    <text evidence="6">The sequence shown here is derived from an EMBL/GenBank/DDBJ whole genome shotgun (WGS) entry which is preliminary data.</text>
</comment>
<proteinExistence type="predicted"/>
<dbReference type="InterPro" id="IPR050482">
    <property type="entry name" value="Sensor_HK_TwoCompSys"/>
</dbReference>
<reference evidence="7" key="1">
    <citation type="submission" date="2023-07" db="EMBL/GenBank/DDBJ databases">
        <title>Christiangramia sp. SM2212., a novel bacterium of the family Flavobacteriaceae isolated from the sea sediment.</title>
        <authorList>
            <person name="Wang J."/>
            <person name="Zhang X."/>
        </authorList>
    </citation>
    <scope>NUCLEOTIDE SEQUENCE [LARGE SCALE GENOMIC DNA]</scope>
    <source>
        <strain evidence="7">SM2212</strain>
    </source>
</reference>
<dbReference type="Gene3D" id="3.30.565.10">
    <property type="entry name" value="Histidine kinase-like ATPase, C-terminal domain"/>
    <property type="match status" value="1"/>
</dbReference>
<keyword evidence="4" id="KW-0175">Coiled coil</keyword>
<dbReference type="SUPFAM" id="SSF55874">
    <property type="entry name" value="ATPase domain of HSP90 chaperone/DNA topoisomerase II/histidine kinase"/>
    <property type="match status" value="1"/>
</dbReference>
<accession>A0ABU1EMC6</accession>
<keyword evidence="3" id="KW-0902">Two-component regulatory system</keyword>
<evidence type="ECO:0000313" key="6">
    <source>
        <dbReference type="EMBL" id="MDR5589546.1"/>
    </source>
</evidence>
<evidence type="ECO:0000256" key="2">
    <source>
        <dbReference type="ARBA" id="ARBA00022777"/>
    </source>
</evidence>
<organism evidence="6 7">
    <name type="scientific">Christiangramia sediminicola</name>
    <dbReference type="NCBI Taxonomy" id="3073267"/>
    <lineage>
        <taxon>Bacteria</taxon>
        <taxon>Pseudomonadati</taxon>
        <taxon>Bacteroidota</taxon>
        <taxon>Flavobacteriia</taxon>
        <taxon>Flavobacteriales</taxon>
        <taxon>Flavobacteriaceae</taxon>
        <taxon>Christiangramia</taxon>
    </lineage>
</organism>
<dbReference type="InterPro" id="IPR036890">
    <property type="entry name" value="HATPase_C_sf"/>
</dbReference>
<keyword evidence="5" id="KW-0812">Transmembrane</keyword>
<dbReference type="Gene3D" id="1.25.40.10">
    <property type="entry name" value="Tetratricopeptide repeat domain"/>
    <property type="match status" value="1"/>
</dbReference>
<evidence type="ECO:0000256" key="1">
    <source>
        <dbReference type="ARBA" id="ARBA00022679"/>
    </source>
</evidence>
<keyword evidence="5" id="KW-1133">Transmembrane helix</keyword>
<keyword evidence="2" id="KW-0418">Kinase</keyword>
<keyword evidence="1" id="KW-0808">Transferase</keyword>
<protein>
    <recommendedName>
        <fullName evidence="8">ATP-binding protein</fullName>
    </recommendedName>
</protein>
<feature type="transmembrane region" description="Helical" evidence="5">
    <location>
        <begin position="394"/>
        <end position="413"/>
    </location>
</feature>
<evidence type="ECO:0008006" key="8">
    <source>
        <dbReference type="Google" id="ProtNLM"/>
    </source>
</evidence>
<dbReference type="InterPro" id="IPR011990">
    <property type="entry name" value="TPR-like_helical_dom_sf"/>
</dbReference>
<sequence length="612" mass="71354">MNKNIKVDDARRFYEEGSTSRDLDEQLLSYKKGLKISKKNGDSLIPYFYEKLVYTFNKLKSYQPAIAYSDSLLDYSISKEDIDFQVKAYLAKSETYRNFNKDIDWFKSAFRAKSLASQSDDDRLLGLSLIYMASAEGAMEDFRSSQETATKSLQYLDEEKDSIYISAAYDLIGRAYIFNKFYKDAIKEFENSLRFAGIDTTCIPVIQNNIAFTLFELGKEKKAFEITEQLAEEASDPILKIYTKDLLLFNKWKFNKDLHIEEGLLSNLEEREKMEDFRGVIRSYEHLLAYYEENDINKALETAVKILNYDKYNSERAQKEAYETLINYSPPQTSKDYSVKYIGYRDSIDQAKLEIQNTFAKIKYDEEKKQNEINQLVAKNKKQDLEAKHLKNQFAIISLLGLLVIGISCFYFYHQKQKHKKEKLAEIYQTETRLSKTIHDELANDIYNLMGKLESEISASEMDKLENIYNRTRDISRKNKSIETDENFNEALFSMLSENTPANTRLFLKGLEEIDWNEISTEKKIVIYRVLQELFINMSKHSDANFVSLQFQKKGKKLNIDYSDNGKGFNPEVKYRSNGIQNVENRIYSIQGNINFETQVEKGLTVEINLPA</sequence>
<keyword evidence="7" id="KW-1185">Reference proteome</keyword>
<dbReference type="EMBL" id="JAVJIU010000001">
    <property type="protein sequence ID" value="MDR5589546.1"/>
    <property type="molecule type" value="Genomic_DNA"/>
</dbReference>
<dbReference type="PANTHER" id="PTHR24421:SF60">
    <property type="entry name" value="SENSOR HISTIDINE KINASE COMP"/>
    <property type="match status" value="1"/>
</dbReference>
<gene>
    <name evidence="6" type="ORF">RE431_02775</name>
</gene>
<feature type="coiled-coil region" evidence="4">
    <location>
        <begin position="366"/>
        <end position="393"/>
    </location>
</feature>